<feature type="region of interest" description="Disordered" evidence="1">
    <location>
        <begin position="79"/>
        <end position="99"/>
    </location>
</feature>
<feature type="domain" description="PepSY" evidence="3">
    <location>
        <begin position="78"/>
        <end position="129"/>
    </location>
</feature>
<evidence type="ECO:0000259" key="3">
    <source>
        <dbReference type="Pfam" id="PF03413"/>
    </source>
</evidence>
<protein>
    <submittedName>
        <fullName evidence="4">PepSY domain-containing protein</fullName>
    </submittedName>
</protein>
<feature type="chain" id="PRO_5046979247" evidence="2">
    <location>
        <begin position="34"/>
        <end position="137"/>
    </location>
</feature>
<keyword evidence="2" id="KW-0732">Signal</keyword>
<evidence type="ECO:0000313" key="4">
    <source>
        <dbReference type="EMBL" id="MCS0601193.1"/>
    </source>
</evidence>
<dbReference type="Gene3D" id="3.10.450.40">
    <property type="match status" value="1"/>
</dbReference>
<evidence type="ECO:0000256" key="2">
    <source>
        <dbReference type="SAM" id="SignalP"/>
    </source>
</evidence>
<organism evidence="4 5">
    <name type="scientific">Streptomyces pyxinicus</name>
    <dbReference type="NCBI Taxonomy" id="2970331"/>
    <lineage>
        <taxon>Bacteria</taxon>
        <taxon>Bacillati</taxon>
        <taxon>Actinomycetota</taxon>
        <taxon>Actinomycetes</taxon>
        <taxon>Kitasatosporales</taxon>
        <taxon>Streptomycetaceae</taxon>
        <taxon>Streptomyces</taxon>
    </lineage>
</organism>
<name>A0ABT2AY61_9ACTN</name>
<dbReference type="InterPro" id="IPR025711">
    <property type="entry name" value="PepSY"/>
</dbReference>
<evidence type="ECO:0000313" key="5">
    <source>
        <dbReference type="Proteomes" id="UP001205612"/>
    </source>
</evidence>
<feature type="region of interest" description="Disordered" evidence="1">
    <location>
        <begin position="38"/>
        <end position="64"/>
    </location>
</feature>
<reference evidence="4 5" key="1">
    <citation type="submission" date="2022-08" db="EMBL/GenBank/DDBJ databases">
        <authorList>
            <person name="Somphong A."/>
            <person name="Phongsopitanun W."/>
        </authorList>
    </citation>
    <scope>NUCLEOTIDE SEQUENCE [LARGE SCALE GENOMIC DNA]</scope>
    <source>
        <strain evidence="4 5">LP11</strain>
    </source>
</reference>
<evidence type="ECO:0000256" key="1">
    <source>
        <dbReference type="SAM" id="MobiDB-lite"/>
    </source>
</evidence>
<sequence>MKARPRTLTGRRRTVATLLAATVVLGGAGAATAAAYAADGDHGDHGDQRVTATTGTDTDTDRDDDSALLKVSTVRIGQAADAATKSVPGTVTGAELDDHRGKPVWEVDVTDAKGTEHEVTVDAANGKVTHTETDDDD</sequence>
<keyword evidence="5" id="KW-1185">Reference proteome</keyword>
<dbReference type="EMBL" id="JANUGP010000004">
    <property type="protein sequence ID" value="MCS0601193.1"/>
    <property type="molecule type" value="Genomic_DNA"/>
</dbReference>
<comment type="caution">
    <text evidence="4">The sequence shown here is derived from an EMBL/GenBank/DDBJ whole genome shotgun (WGS) entry which is preliminary data.</text>
</comment>
<proteinExistence type="predicted"/>
<feature type="signal peptide" evidence="2">
    <location>
        <begin position="1"/>
        <end position="33"/>
    </location>
</feature>
<accession>A0ABT2AY61</accession>
<feature type="compositionally biased region" description="Basic and acidic residues" evidence="1">
    <location>
        <begin position="39"/>
        <end position="48"/>
    </location>
</feature>
<gene>
    <name evidence="4" type="ORF">NX794_08105</name>
</gene>
<dbReference type="Proteomes" id="UP001205612">
    <property type="component" value="Unassembled WGS sequence"/>
</dbReference>
<dbReference type="RefSeq" id="WP_258777559.1">
    <property type="nucleotide sequence ID" value="NZ_JANUGP010000004.1"/>
</dbReference>
<dbReference type="Pfam" id="PF03413">
    <property type="entry name" value="PepSY"/>
    <property type="match status" value="1"/>
</dbReference>